<keyword evidence="1" id="KW-0732">Signal</keyword>
<dbReference type="RefSeq" id="WP_153714699.1">
    <property type="nucleotide sequence ID" value="NZ_CP045871.1"/>
</dbReference>
<proteinExistence type="predicted"/>
<reference evidence="2 3" key="1">
    <citation type="submission" date="2019-11" db="EMBL/GenBank/DDBJ databases">
        <authorList>
            <person name="Khan S.A."/>
            <person name="Jeon C.O."/>
            <person name="Chun B.H."/>
        </authorList>
    </citation>
    <scope>NUCLEOTIDE SEQUENCE [LARGE SCALE GENOMIC DNA]</scope>
    <source>
        <strain evidence="2 3">IMCC 1097</strain>
    </source>
</reference>
<dbReference type="InterPro" id="IPR036465">
    <property type="entry name" value="vWFA_dom_sf"/>
</dbReference>
<evidence type="ECO:0000256" key="1">
    <source>
        <dbReference type="SAM" id="SignalP"/>
    </source>
</evidence>
<keyword evidence="3" id="KW-1185">Reference proteome</keyword>
<dbReference type="Gene3D" id="3.40.50.410">
    <property type="entry name" value="von Willebrand factor, type A domain"/>
    <property type="match status" value="1"/>
</dbReference>
<dbReference type="OrthoDB" id="7156875at2"/>
<dbReference type="Proteomes" id="UP000388235">
    <property type="component" value="Chromosome"/>
</dbReference>
<organism evidence="2 3">
    <name type="scientific">Litorivicinus lipolyticus</name>
    <dbReference type="NCBI Taxonomy" id="418701"/>
    <lineage>
        <taxon>Bacteria</taxon>
        <taxon>Pseudomonadati</taxon>
        <taxon>Pseudomonadota</taxon>
        <taxon>Gammaproteobacteria</taxon>
        <taxon>Oceanospirillales</taxon>
        <taxon>Litorivicinaceae</taxon>
        <taxon>Litorivicinus</taxon>
    </lineage>
</organism>
<dbReference type="EMBL" id="CP045871">
    <property type="protein sequence ID" value="QGG81196.1"/>
    <property type="molecule type" value="Genomic_DNA"/>
</dbReference>
<dbReference type="KEGG" id="llp:GH975_11730"/>
<feature type="chain" id="PRO_5024446519" description="PilC beta-propeller domain-containing protein" evidence="1">
    <location>
        <begin position="26"/>
        <end position="1849"/>
    </location>
</feature>
<evidence type="ECO:0000313" key="3">
    <source>
        <dbReference type="Proteomes" id="UP000388235"/>
    </source>
</evidence>
<gene>
    <name evidence="2" type="ORF">GH975_11730</name>
</gene>
<evidence type="ECO:0008006" key="4">
    <source>
        <dbReference type="Google" id="ProtNLM"/>
    </source>
</evidence>
<feature type="signal peptide" evidence="1">
    <location>
        <begin position="1"/>
        <end position="25"/>
    </location>
</feature>
<protein>
    <recommendedName>
        <fullName evidence="4">PilC beta-propeller domain-containing protein</fullName>
    </recommendedName>
</protein>
<accession>A0A5Q2QGQ3</accession>
<evidence type="ECO:0000313" key="2">
    <source>
        <dbReference type="EMBL" id="QGG81196.1"/>
    </source>
</evidence>
<name>A0A5Q2QGQ3_9GAMM</name>
<sequence length="1849" mass="200278">MNKLCVARLLSLSLASGLTVATLLAAGVSAPSFARDTDIYSRSDFAQSALGVVEPNVLLVLDNSQSMLAPDGWKEYPGEYDPNVEYLWNDRNEDRYDVQDIVLDASTWDGARDAQGVSQNPMGFFADAPCTPDTAGVATTAEITEVDALLADEDHCTTQGFRNWVRAWPRGTQVMAPGTADEYTDWADRETLRNYDRRYLWWLPAGTDEHDKRLASLSMNNWRGEDWMQEGVRALTNFRDPNSYSAGYGNNHNRCVGSRRSLQEAGVLSPRAFFTETEINDLKAGPGLGVYRNKRWLRWEPYGGVNTVNESDFPGGSAPVGVNSTTFNSSGWPRNDSSRGNLQHPLADIYMNNQRLPIRARPWGDTNSNNFKDSGETWEASQSAFWAPLRADGGGYQGTSRLDSIANVSNTSPAANRMIYRWLEDTYPGFSASSTLQGWAHRPFWYAYQSNWSALPTLPNGDKDLSQFVAPWFYYDDLWTKDVNLPGPTCPSIAGRNVVNTRTGANNGATYVAQNESVVEAFCEDSNNWTNFAQGSCQFEGGTQNIWTTYSVWQWQNRDYFTNEQGVQYGYGGSCVMTSGLGVGGIDYSKVTTGPQGQTNWVKASDEGAACRATNNTAQSCNTLDGASAGSNCRYNRSCNSKSVNDVKYPYYSRRQVRWETTHDCLYDDGDNQGLKRSSNSWNAGLGYVSSQTHSDAWETTFTNNAGYKMPINYQSQTATPQSVDVYSANYLNFRFGVKGPSGHPVGRMSRLGVAKKAISQVISESAGVRFGLMVFNSADNVGNAEGGKVAFAVADMDADYPANTSISNRQALLTTIANVTADSSTPLAETMYEAALYFSGSTPLNGTGDGNHDPRAILGDGNYRSPMSDNPTEADPALCQKNYSILVTDGDPEFDGDANTEIAALSYTRSDNLKVATNQSTDTVSVRGAVGSPGESPWQQFAGYADATAPSPNPDLAIQRLQNVERFSWLDELTYFMNNADLIPTAAWPGIQNVSNFVIGFQGVNSEVLVKSATFAEDDSDFYTADSAESLKNAIQGALQGIRRWTPVRSAPAVGINAGDRAETGQDVYMAFFEPTTKRGWRGTLKRFQIHRESLAQVADDSELDSLMCSQPDSVKQALDNDGSADVAVTECLLAREAGTGTQVGLQAYEVVTNNDGTTSEELVLRKDTHDGFVDDVQYADGGKGDAGGTGWQLIEDFLATPANRKVYARINTAVANLSNAANHLTATNASALATRFGLDATQTSAVTKIARGIDPSTDGLLDWPHGDILHSSPVVLHYDVGAATPSKQTLFYLSNDGLLRAVDTASGSELWSFMVDEAFCAYAAGPNTGCTAVSGGAQTRLEARYQNPEGEHLILADGPMALYLDDVTNSGDNRPNGVVQSADGDEAILMFGLRRGGRAYYALDVSDRLQPKVKWKIDADSGGAFGLLGQTWSKPSLGKLRGYHDNARVHKPVAIFAGGYDPVFDKAYEQLEDPAGVDTATYPRTANVNQDASMGIGVYVVDLRTGALVRWFGPSTVAGVSNSFSTWDASNTAYGTDEGAMDSAIPSDLTALNMDLDTRGFFDAAYLGDLAGQVWRINFSGMDATRWNVRHLANLTGDQRLADADMTQVDLARAIYYPPAALKHKDYNMVLVGTGQQELPLLQETQDYLFMIKDVNKSIDPADSSIVDASGNLNAAWVFGGAGNSFQTALTPSTDNVTSADQTLLTAANASIGNAAVAGWAAPLPKGEKATGSVQVFNWVATLPTWTPTATLNACTPAGLGQLRVFDSKLGSPLVIGVDSNDDGQIDSYLYKTSIGPKARGYVDSSALIFQDGEVRQLINADGLTTQSSMMNGLGIQLEYWYRELEN</sequence>